<gene>
    <name evidence="2" type="ORF">OMED0929_LOCUS2947</name>
</gene>
<evidence type="ECO:0008006" key="3">
    <source>
        <dbReference type="Google" id="ProtNLM"/>
    </source>
</evidence>
<organism evidence="2">
    <name type="scientific">Ostreococcus mediterraneus</name>
    <dbReference type="NCBI Taxonomy" id="1486918"/>
    <lineage>
        <taxon>Eukaryota</taxon>
        <taxon>Viridiplantae</taxon>
        <taxon>Chlorophyta</taxon>
        <taxon>Mamiellophyceae</taxon>
        <taxon>Mamiellales</taxon>
        <taxon>Bathycoccaceae</taxon>
        <taxon>Ostreococcus</taxon>
    </lineage>
</organism>
<dbReference type="EMBL" id="HBEW01003552">
    <property type="protein sequence ID" value="CAD8580717.1"/>
    <property type="molecule type" value="Transcribed_RNA"/>
</dbReference>
<dbReference type="PANTHER" id="PTHR31208:SF11">
    <property type="entry name" value="CYTOKININ RIBOSIDE 5'-MONOPHOSPHATE PHOSPHORIBOHYDROLASE"/>
    <property type="match status" value="1"/>
</dbReference>
<proteinExistence type="predicted"/>
<dbReference type="AlphaFoldDB" id="A0A7S0KI26"/>
<reference evidence="2" key="1">
    <citation type="submission" date="2021-01" db="EMBL/GenBank/DDBJ databases">
        <authorList>
            <person name="Corre E."/>
            <person name="Pelletier E."/>
            <person name="Niang G."/>
            <person name="Scheremetjew M."/>
            <person name="Finn R."/>
            <person name="Kale V."/>
            <person name="Holt S."/>
            <person name="Cochrane G."/>
            <person name="Meng A."/>
            <person name="Brown T."/>
            <person name="Cohen L."/>
        </authorList>
    </citation>
    <scope>NUCLEOTIDE SEQUENCE</scope>
    <source>
        <strain evidence="2">Clade-D-RCC2572</strain>
    </source>
</reference>
<evidence type="ECO:0000256" key="1">
    <source>
        <dbReference type="SAM" id="MobiDB-lite"/>
    </source>
</evidence>
<feature type="region of interest" description="Disordered" evidence="1">
    <location>
        <begin position="21"/>
        <end position="46"/>
    </location>
</feature>
<protein>
    <recommendedName>
        <fullName evidence="3">Cytokinin riboside 5'-monophosphate phosphoribohydrolase</fullName>
    </recommendedName>
</protein>
<sequence>MHRSSPPASTTNAMHAVMTVKSKATSKASQRAGRETQTRASASRSSPTVVALEMQRCYDLVEELGRGVVYLGSARREETDAQYALARELARDVARALDCTTWSGVGPGFMDAVTKGALDADKPVGGFMILLESGQRGKLQPSRVHPYLPQSCYLTTSFFSARKHGLVDAGVRVSAQDRTAFIALPGGVGTLDEIFEILALLQLKRIGSAHDVPFIFMNYDGHYDGLLSFLARDMVASGALGAGELDPHFVVCDDNAAVLAYLDQFYAQGDV</sequence>
<dbReference type="Pfam" id="PF03641">
    <property type="entry name" value="Lysine_decarbox"/>
    <property type="match status" value="1"/>
</dbReference>
<name>A0A7S0KI26_9CHLO</name>
<dbReference type="Gene3D" id="3.40.50.450">
    <property type="match status" value="1"/>
</dbReference>
<dbReference type="PANTHER" id="PTHR31208">
    <property type="entry name" value="EXPRESSED PROTEIN"/>
    <property type="match status" value="1"/>
</dbReference>
<dbReference type="InterPro" id="IPR031100">
    <property type="entry name" value="LOG_fam"/>
</dbReference>
<evidence type="ECO:0000313" key="2">
    <source>
        <dbReference type="EMBL" id="CAD8580717.1"/>
    </source>
</evidence>
<accession>A0A7S0KI26</accession>
<dbReference type="SUPFAM" id="SSF102405">
    <property type="entry name" value="MCP/YpsA-like"/>
    <property type="match status" value="1"/>
</dbReference>